<reference evidence="6 7" key="1">
    <citation type="submission" date="2023-11" db="EMBL/GenBank/DDBJ databases">
        <title>Halocaridina rubra genome assembly.</title>
        <authorList>
            <person name="Smith C."/>
        </authorList>
    </citation>
    <scope>NUCLEOTIDE SEQUENCE [LARGE SCALE GENOMIC DNA]</scope>
    <source>
        <strain evidence="6">EP-1</strain>
        <tissue evidence="6">Whole</tissue>
    </source>
</reference>
<evidence type="ECO:0000256" key="2">
    <source>
        <dbReference type="ARBA" id="ARBA00022737"/>
    </source>
</evidence>
<gene>
    <name evidence="6" type="primary">ABCC5_5</name>
    <name evidence="6" type="ORF">SK128_022768</name>
</gene>
<dbReference type="InterPro" id="IPR003439">
    <property type="entry name" value="ABC_transporter-like_ATP-bd"/>
</dbReference>
<comment type="subcellular location">
    <subcellularLocation>
        <location evidence="1">Endomembrane system</location>
        <topology evidence="1">Multi-pass membrane protein</topology>
    </subcellularLocation>
</comment>
<dbReference type="InterPro" id="IPR050173">
    <property type="entry name" value="ABC_transporter_C-like"/>
</dbReference>
<protein>
    <submittedName>
        <fullName evidence="6">Multidrug resistance-associated protein 5</fullName>
    </submittedName>
</protein>
<sequence length="178" mass="19630">SAIAISGGSFNWGVINDEEQPWKLKNVDMSVGHGNLVAVVGSVGSGKSSLISAILGELQKNSGRVVVNGNVAYVSQQAWLQNATLRENIIWGEPFDKEKYDRVLEACALKPDLAVLPGGDMTEIGEKVHNQFSKKLIFFYNMQCLLCHCQCPSKVSKSMYSTTLLYWSWGYLLTHNCP</sequence>
<evidence type="ECO:0000313" key="7">
    <source>
        <dbReference type="Proteomes" id="UP001381693"/>
    </source>
</evidence>
<dbReference type="PANTHER" id="PTHR24223:SF443">
    <property type="entry name" value="MULTIDRUG-RESISTANCE LIKE PROTEIN 1, ISOFORM I"/>
    <property type="match status" value="1"/>
</dbReference>
<keyword evidence="4" id="KW-0067">ATP-binding</keyword>
<evidence type="ECO:0000256" key="3">
    <source>
        <dbReference type="ARBA" id="ARBA00022741"/>
    </source>
</evidence>
<dbReference type="InterPro" id="IPR027417">
    <property type="entry name" value="P-loop_NTPase"/>
</dbReference>
<evidence type="ECO:0000256" key="4">
    <source>
        <dbReference type="ARBA" id="ARBA00022840"/>
    </source>
</evidence>
<dbReference type="GO" id="GO:0042626">
    <property type="term" value="F:ATPase-coupled transmembrane transporter activity"/>
    <property type="evidence" value="ECO:0007669"/>
    <property type="project" value="TreeGrafter"/>
</dbReference>
<proteinExistence type="predicted"/>
<dbReference type="SUPFAM" id="SSF52540">
    <property type="entry name" value="P-loop containing nucleoside triphosphate hydrolases"/>
    <property type="match status" value="1"/>
</dbReference>
<dbReference type="GO" id="GO:0012505">
    <property type="term" value="C:endomembrane system"/>
    <property type="evidence" value="ECO:0007669"/>
    <property type="project" value="UniProtKB-SubCell"/>
</dbReference>
<feature type="domain" description="ABC transporter" evidence="5">
    <location>
        <begin position="24"/>
        <end position="109"/>
    </location>
</feature>
<feature type="non-terminal residue" evidence="6">
    <location>
        <position position="1"/>
    </location>
</feature>
<evidence type="ECO:0000256" key="1">
    <source>
        <dbReference type="ARBA" id="ARBA00004127"/>
    </source>
</evidence>
<evidence type="ECO:0000313" key="6">
    <source>
        <dbReference type="EMBL" id="KAK7038919.1"/>
    </source>
</evidence>
<dbReference type="GO" id="GO:0005524">
    <property type="term" value="F:ATP binding"/>
    <property type="evidence" value="ECO:0007669"/>
    <property type="project" value="UniProtKB-KW"/>
</dbReference>
<dbReference type="GO" id="GO:0016020">
    <property type="term" value="C:membrane"/>
    <property type="evidence" value="ECO:0007669"/>
    <property type="project" value="TreeGrafter"/>
</dbReference>
<accession>A0AAN8ZU76</accession>
<organism evidence="6 7">
    <name type="scientific">Halocaridina rubra</name>
    <name type="common">Hawaiian red shrimp</name>
    <dbReference type="NCBI Taxonomy" id="373956"/>
    <lineage>
        <taxon>Eukaryota</taxon>
        <taxon>Metazoa</taxon>
        <taxon>Ecdysozoa</taxon>
        <taxon>Arthropoda</taxon>
        <taxon>Crustacea</taxon>
        <taxon>Multicrustacea</taxon>
        <taxon>Malacostraca</taxon>
        <taxon>Eumalacostraca</taxon>
        <taxon>Eucarida</taxon>
        <taxon>Decapoda</taxon>
        <taxon>Pleocyemata</taxon>
        <taxon>Caridea</taxon>
        <taxon>Atyoidea</taxon>
        <taxon>Atyidae</taxon>
        <taxon>Halocaridina</taxon>
    </lineage>
</organism>
<comment type="caution">
    <text evidence="6">The sequence shown here is derived from an EMBL/GenBank/DDBJ whole genome shotgun (WGS) entry which is preliminary data.</text>
</comment>
<dbReference type="GO" id="GO:0016887">
    <property type="term" value="F:ATP hydrolysis activity"/>
    <property type="evidence" value="ECO:0007669"/>
    <property type="project" value="InterPro"/>
</dbReference>
<dbReference type="EMBL" id="JAXCGZ010022032">
    <property type="protein sequence ID" value="KAK7038919.1"/>
    <property type="molecule type" value="Genomic_DNA"/>
</dbReference>
<keyword evidence="2" id="KW-0677">Repeat</keyword>
<dbReference type="PANTHER" id="PTHR24223">
    <property type="entry name" value="ATP-BINDING CASSETTE SUB-FAMILY C"/>
    <property type="match status" value="1"/>
</dbReference>
<dbReference type="Proteomes" id="UP001381693">
    <property type="component" value="Unassembled WGS sequence"/>
</dbReference>
<dbReference type="AlphaFoldDB" id="A0AAN8ZU76"/>
<evidence type="ECO:0000259" key="5">
    <source>
        <dbReference type="Pfam" id="PF00005"/>
    </source>
</evidence>
<dbReference type="Gene3D" id="3.40.50.300">
    <property type="entry name" value="P-loop containing nucleotide triphosphate hydrolases"/>
    <property type="match status" value="1"/>
</dbReference>
<name>A0AAN8ZU76_HALRR</name>
<keyword evidence="7" id="KW-1185">Reference proteome</keyword>
<dbReference type="Pfam" id="PF00005">
    <property type="entry name" value="ABC_tran"/>
    <property type="match status" value="1"/>
</dbReference>
<keyword evidence="3" id="KW-0547">Nucleotide-binding</keyword>